<dbReference type="AlphaFoldDB" id="A0A841JUF1"/>
<dbReference type="InterPro" id="IPR032710">
    <property type="entry name" value="NTF2-like_dom_sf"/>
</dbReference>
<evidence type="ECO:0000313" key="2">
    <source>
        <dbReference type="EMBL" id="MBB6144135.1"/>
    </source>
</evidence>
<feature type="domain" description="SnoaL-like" evidence="1">
    <location>
        <begin position="11"/>
        <end position="107"/>
    </location>
</feature>
<dbReference type="RefSeq" id="WP_050059193.1">
    <property type="nucleotide sequence ID" value="NZ_JACHEK010000004.1"/>
</dbReference>
<gene>
    <name evidence="2" type="ORF">HNQ77_002087</name>
</gene>
<protein>
    <submittedName>
        <fullName evidence="2">Putative SnoaL-like aldol condensation-catalyzing enzyme</fullName>
    </submittedName>
</protein>
<sequence>MSEENKRAAIAYFEKAINEFDTDTAIALHGGKHYKQHNPLIEDDWAGLKKFVGWLRDNHPEGRLHIKRAFADGDFVLLHSEWVRTPGERGEAVVDIVRFEDGKIVEHWDVVQPIPENPKNNNTMF</sequence>
<dbReference type="OrthoDB" id="9812089at2"/>
<proteinExistence type="predicted"/>
<evidence type="ECO:0000259" key="1">
    <source>
        <dbReference type="Pfam" id="PF12680"/>
    </source>
</evidence>
<name>A0A841JUF1_9BACT</name>
<dbReference type="EMBL" id="JACHEK010000004">
    <property type="protein sequence ID" value="MBB6144135.1"/>
    <property type="molecule type" value="Genomic_DNA"/>
</dbReference>
<keyword evidence="3" id="KW-1185">Reference proteome</keyword>
<accession>A0A841JUF1</accession>
<reference evidence="2 3" key="1">
    <citation type="submission" date="2020-08" db="EMBL/GenBank/DDBJ databases">
        <title>Genomic Encyclopedia of Type Strains, Phase IV (KMG-IV): sequencing the most valuable type-strain genomes for metagenomic binning, comparative biology and taxonomic classification.</title>
        <authorList>
            <person name="Goeker M."/>
        </authorList>
    </citation>
    <scope>NUCLEOTIDE SEQUENCE [LARGE SCALE GENOMIC DNA]</scope>
    <source>
        <strain evidence="2 3">DSM 103733</strain>
    </source>
</reference>
<dbReference type="Proteomes" id="UP000538666">
    <property type="component" value="Unassembled WGS sequence"/>
</dbReference>
<evidence type="ECO:0000313" key="3">
    <source>
        <dbReference type="Proteomes" id="UP000538666"/>
    </source>
</evidence>
<comment type="caution">
    <text evidence="2">The sequence shown here is derived from an EMBL/GenBank/DDBJ whole genome shotgun (WGS) entry which is preliminary data.</text>
</comment>
<dbReference type="InterPro" id="IPR037401">
    <property type="entry name" value="SnoaL-like"/>
</dbReference>
<organism evidence="2 3">
    <name type="scientific">Silvibacterium bohemicum</name>
    <dbReference type="NCBI Taxonomy" id="1577686"/>
    <lineage>
        <taxon>Bacteria</taxon>
        <taxon>Pseudomonadati</taxon>
        <taxon>Acidobacteriota</taxon>
        <taxon>Terriglobia</taxon>
        <taxon>Terriglobales</taxon>
        <taxon>Acidobacteriaceae</taxon>
        <taxon>Silvibacterium</taxon>
    </lineage>
</organism>
<dbReference type="Gene3D" id="3.10.450.50">
    <property type="match status" value="1"/>
</dbReference>
<dbReference type="SUPFAM" id="SSF54427">
    <property type="entry name" value="NTF2-like"/>
    <property type="match status" value="1"/>
</dbReference>
<dbReference type="Pfam" id="PF12680">
    <property type="entry name" value="SnoaL_2"/>
    <property type="match status" value="1"/>
</dbReference>